<gene>
    <name evidence="1" type="ORF">RRG08_065622</name>
</gene>
<evidence type="ECO:0000313" key="2">
    <source>
        <dbReference type="Proteomes" id="UP001283361"/>
    </source>
</evidence>
<name>A0AAE1D254_9GAST</name>
<proteinExistence type="predicted"/>
<accession>A0AAE1D254</accession>
<dbReference type="Proteomes" id="UP001283361">
    <property type="component" value="Unassembled WGS sequence"/>
</dbReference>
<organism evidence="1 2">
    <name type="scientific">Elysia crispata</name>
    <name type="common">lettuce slug</name>
    <dbReference type="NCBI Taxonomy" id="231223"/>
    <lineage>
        <taxon>Eukaryota</taxon>
        <taxon>Metazoa</taxon>
        <taxon>Spiralia</taxon>
        <taxon>Lophotrochozoa</taxon>
        <taxon>Mollusca</taxon>
        <taxon>Gastropoda</taxon>
        <taxon>Heterobranchia</taxon>
        <taxon>Euthyneura</taxon>
        <taxon>Panpulmonata</taxon>
        <taxon>Sacoglossa</taxon>
        <taxon>Placobranchoidea</taxon>
        <taxon>Plakobranchidae</taxon>
        <taxon>Elysia</taxon>
    </lineage>
</organism>
<keyword evidence="2" id="KW-1185">Reference proteome</keyword>
<dbReference type="AlphaFoldDB" id="A0AAE1D254"/>
<evidence type="ECO:0000313" key="1">
    <source>
        <dbReference type="EMBL" id="KAK3751716.1"/>
    </source>
</evidence>
<comment type="caution">
    <text evidence="1">The sequence shown here is derived from an EMBL/GenBank/DDBJ whole genome shotgun (WGS) entry which is preliminary data.</text>
</comment>
<reference evidence="1" key="1">
    <citation type="journal article" date="2023" name="G3 (Bethesda)">
        <title>A reference genome for the long-term kleptoplast-retaining sea slug Elysia crispata morphotype clarki.</title>
        <authorList>
            <person name="Eastman K.E."/>
            <person name="Pendleton A.L."/>
            <person name="Shaikh M.A."/>
            <person name="Suttiyut T."/>
            <person name="Ogas R."/>
            <person name="Tomko P."/>
            <person name="Gavelis G."/>
            <person name="Widhalm J.R."/>
            <person name="Wisecaver J.H."/>
        </authorList>
    </citation>
    <scope>NUCLEOTIDE SEQUENCE</scope>
    <source>
        <strain evidence="1">ECLA1</strain>
    </source>
</reference>
<sequence>MIAHTRVPSASITCRQLIVRQPVWFLACLKSLSSLHHRVKKNGLSDHQSSPKHCLSTNFLSVRRDTRNSRFRIHTVSPPPSLNTELMNSEYLGSARPASSCGQSQTSLSLEPVVLCRQTRRDVI</sequence>
<protein>
    <submittedName>
        <fullName evidence="1">Uncharacterized protein</fullName>
    </submittedName>
</protein>
<dbReference type="EMBL" id="JAWDGP010005809">
    <property type="protein sequence ID" value="KAK3751716.1"/>
    <property type="molecule type" value="Genomic_DNA"/>
</dbReference>